<keyword evidence="4" id="KW-1185">Reference proteome</keyword>
<evidence type="ECO:0000313" key="3">
    <source>
        <dbReference type="EMBL" id="TFK21055.1"/>
    </source>
</evidence>
<dbReference type="Proteomes" id="UP000307440">
    <property type="component" value="Unassembled WGS sequence"/>
</dbReference>
<dbReference type="PROSITE" id="PS50181">
    <property type="entry name" value="FBOX"/>
    <property type="match status" value="1"/>
</dbReference>
<evidence type="ECO:0000259" key="2">
    <source>
        <dbReference type="PROSITE" id="PS50181"/>
    </source>
</evidence>
<gene>
    <name evidence="3" type="ORF">FA15DRAFT_672939</name>
</gene>
<protein>
    <recommendedName>
        <fullName evidence="2">F-box domain-containing protein</fullName>
    </recommendedName>
</protein>
<dbReference type="SUPFAM" id="SSF52058">
    <property type="entry name" value="L domain-like"/>
    <property type="match status" value="1"/>
</dbReference>
<evidence type="ECO:0000256" key="1">
    <source>
        <dbReference type="SAM" id="MobiDB-lite"/>
    </source>
</evidence>
<organism evidence="3 4">
    <name type="scientific">Coprinopsis marcescibilis</name>
    <name type="common">Agaric fungus</name>
    <name type="synonym">Psathyrella marcescibilis</name>
    <dbReference type="NCBI Taxonomy" id="230819"/>
    <lineage>
        <taxon>Eukaryota</taxon>
        <taxon>Fungi</taxon>
        <taxon>Dikarya</taxon>
        <taxon>Basidiomycota</taxon>
        <taxon>Agaricomycotina</taxon>
        <taxon>Agaricomycetes</taxon>
        <taxon>Agaricomycetidae</taxon>
        <taxon>Agaricales</taxon>
        <taxon>Agaricineae</taxon>
        <taxon>Psathyrellaceae</taxon>
        <taxon>Coprinopsis</taxon>
    </lineage>
</organism>
<dbReference type="InterPro" id="IPR001810">
    <property type="entry name" value="F-box_dom"/>
</dbReference>
<evidence type="ECO:0000313" key="4">
    <source>
        <dbReference type="Proteomes" id="UP000307440"/>
    </source>
</evidence>
<reference evidence="3 4" key="1">
    <citation type="journal article" date="2019" name="Nat. Ecol. Evol.">
        <title>Megaphylogeny resolves global patterns of mushroom evolution.</title>
        <authorList>
            <person name="Varga T."/>
            <person name="Krizsan K."/>
            <person name="Foldi C."/>
            <person name="Dima B."/>
            <person name="Sanchez-Garcia M."/>
            <person name="Sanchez-Ramirez S."/>
            <person name="Szollosi G.J."/>
            <person name="Szarkandi J.G."/>
            <person name="Papp V."/>
            <person name="Albert L."/>
            <person name="Andreopoulos W."/>
            <person name="Angelini C."/>
            <person name="Antonin V."/>
            <person name="Barry K.W."/>
            <person name="Bougher N.L."/>
            <person name="Buchanan P."/>
            <person name="Buyck B."/>
            <person name="Bense V."/>
            <person name="Catcheside P."/>
            <person name="Chovatia M."/>
            <person name="Cooper J."/>
            <person name="Damon W."/>
            <person name="Desjardin D."/>
            <person name="Finy P."/>
            <person name="Geml J."/>
            <person name="Haridas S."/>
            <person name="Hughes K."/>
            <person name="Justo A."/>
            <person name="Karasinski D."/>
            <person name="Kautmanova I."/>
            <person name="Kiss B."/>
            <person name="Kocsube S."/>
            <person name="Kotiranta H."/>
            <person name="LaButti K.M."/>
            <person name="Lechner B.E."/>
            <person name="Liimatainen K."/>
            <person name="Lipzen A."/>
            <person name="Lukacs Z."/>
            <person name="Mihaltcheva S."/>
            <person name="Morgado L.N."/>
            <person name="Niskanen T."/>
            <person name="Noordeloos M.E."/>
            <person name="Ohm R.A."/>
            <person name="Ortiz-Santana B."/>
            <person name="Ovrebo C."/>
            <person name="Racz N."/>
            <person name="Riley R."/>
            <person name="Savchenko A."/>
            <person name="Shiryaev A."/>
            <person name="Soop K."/>
            <person name="Spirin V."/>
            <person name="Szebenyi C."/>
            <person name="Tomsovsky M."/>
            <person name="Tulloss R.E."/>
            <person name="Uehling J."/>
            <person name="Grigoriev I.V."/>
            <person name="Vagvolgyi C."/>
            <person name="Papp T."/>
            <person name="Martin F.M."/>
            <person name="Miettinen O."/>
            <person name="Hibbett D.S."/>
            <person name="Nagy L.G."/>
        </authorList>
    </citation>
    <scope>NUCLEOTIDE SEQUENCE [LARGE SCALE GENOMIC DNA]</scope>
    <source>
        <strain evidence="3 4">CBS 121175</strain>
    </source>
</reference>
<feature type="region of interest" description="Disordered" evidence="1">
    <location>
        <begin position="459"/>
        <end position="481"/>
    </location>
</feature>
<accession>A0A5C3KM37</accession>
<sequence length="495" mass="54201">MDSPITVETLPIEILGEIFQQLSLVYPDAPSLLSRVSTTFNRVVRSTPAAWGALHLVACEGDDTVGREKARLWFSMVGTCMVDVTITMKASSAPLSGFFLTDVPSPSFGVSDILRHNTNLIGSLRLEAASEFDARSFVNAVYRGEDLPDTHVLESFSVKVSSTTPPTQFASSIAVPNLPNLRNLNLLNHSIAFLASRQFDHLLHMSVTRPIRFPPFPLASLLQILRSAPLLQTLSIESRILDGAPDSGNLIHLPHLTQLSLRTNVVPSILSLLLLPNLQSLQLDDLNGRRSGSSQETGSVLRQLLVRMELPSIHRAGTGLKSLELIGVEVCLKGDGRMRADDDGVWEWCIKRMKSLEVLKVKKVDPSAILDILGTSSSTLLCGTAQQHEGSSLADSEWPCPRLRHITCTDSAVPLNLDWFREKRANVEVVVDVGSNLFSPALMSPNTVDFLSVYTDIHRSPSSSKPGSNNPSPVRTTPLSRHFGPWVVLGHEKQH</sequence>
<dbReference type="AlphaFoldDB" id="A0A5C3KM37"/>
<feature type="compositionally biased region" description="Low complexity" evidence="1">
    <location>
        <begin position="460"/>
        <end position="473"/>
    </location>
</feature>
<dbReference type="OrthoDB" id="3006100at2759"/>
<dbReference type="EMBL" id="ML210280">
    <property type="protein sequence ID" value="TFK21055.1"/>
    <property type="molecule type" value="Genomic_DNA"/>
</dbReference>
<feature type="domain" description="F-box" evidence="2">
    <location>
        <begin position="4"/>
        <end position="54"/>
    </location>
</feature>
<proteinExistence type="predicted"/>
<name>A0A5C3KM37_COPMA</name>